<organism evidence="4 5">
    <name type="scientific">Photobacterium arenosum</name>
    <dbReference type="NCBI Taxonomy" id="2774143"/>
    <lineage>
        <taxon>Bacteria</taxon>
        <taxon>Pseudomonadati</taxon>
        <taxon>Pseudomonadota</taxon>
        <taxon>Gammaproteobacteria</taxon>
        <taxon>Vibrionales</taxon>
        <taxon>Vibrionaceae</taxon>
        <taxon>Photobacterium</taxon>
    </lineage>
</organism>
<reference evidence="4 5" key="1">
    <citation type="submission" date="2020-09" db="EMBL/GenBank/DDBJ databases">
        <title>Photobacterium sp. CAU 1568 isolated from sand of Sido Beach.</title>
        <authorList>
            <person name="Kim W."/>
        </authorList>
    </citation>
    <scope>NUCLEOTIDE SEQUENCE [LARGE SCALE GENOMIC DNA]</scope>
    <source>
        <strain evidence="4 5">CAU 1568</strain>
    </source>
</reference>
<protein>
    <submittedName>
        <fullName evidence="4">Zeta toxin family protein</fullName>
    </submittedName>
</protein>
<feature type="domain" description="Zeta toxin" evidence="3">
    <location>
        <begin position="91"/>
        <end position="232"/>
    </location>
</feature>
<proteinExistence type="predicted"/>
<accession>A0ABR9BTT1</accession>
<evidence type="ECO:0000313" key="5">
    <source>
        <dbReference type="Proteomes" id="UP000649768"/>
    </source>
</evidence>
<gene>
    <name evidence="4" type="ORF">IFO68_21175</name>
</gene>
<dbReference type="InterPro" id="IPR027417">
    <property type="entry name" value="P-loop_NTPase"/>
</dbReference>
<sequence>MRNIKDTERFLIEKLGYAENINTMVLAREISLIENVMSEYEVEKWVKSDLRRDEITKSILSDLIHRPVLEDDDHIRIGVGGAMPRSGVISEKKAVILIGLPASGKSTVASKIAEQLGSVIIDSDFAKRKFPEMSFPTGAAWVHKESDKIVLGDPPSLVTFSMNYSHNLVIPKIGSKPKSIRTLRDILTNVGYEVTLGLVWLDPIKALKRAIERYQISKRYIPIKKIFDEYGERPSEVYDLIKNDDEWSGFFKVSTDVDKGSDPIVIESNGLNFLLF</sequence>
<evidence type="ECO:0000256" key="1">
    <source>
        <dbReference type="ARBA" id="ARBA00022741"/>
    </source>
</evidence>
<dbReference type="EMBL" id="JACYTP010000021">
    <property type="protein sequence ID" value="MBD8515196.1"/>
    <property type="molecule type" value="Genomic_DNA"/>
</dbReference>
<dbReference type="SUPFAM" id="SSF52540">
    <property type="entry name" value="P-loop containing nucleoside triphosphate hydrolases"/>
    <property type="match status" value="1"/>
</dbReference>
<comment type="caution">
    <text evidence="4">The sequence shown here is derived from an EMBL/GenBank/DDBJ whole genome shotgun (WGS) entry which is preliminary data.</text>
</comment>
<evidence type="ECO:0000313" key="4">
    <source>
        <dbReference type="EMBL" id="MBD8515196.1"/>
    </source>
</evidence>
<keyword evidence="1" id="KW-0547">Nucleotide-binding</keyword>
<name>A0ABR9BTT1_9GAMM</name>
<evidence type="ECO:0000259" key="3">
    <source>
        <dbReference type="Pfam" id="PF06414"/>
    </source>
</evidence>
<dbReference type="Gene3D" id="3.40.50.300">
    <property type="entry name" value="P-loop containing nucleotide triphosphate hydrolases"/>
    <property type="match status" value="1"/>
</dbReference>
<dbReference type="InterPro" id="IPR010488">
    <property type="entry name" value="Zeta_toxin_domain"/>
</dbReference>
<dbReference type="Pfam" id="PF06414">
    <property type="entry name" value="Zeta_toxin"/>
    <property type="match status" value="1"/>
</dbReference>
<keyword evidence="5" id="KW-1185">Reference proteome</keyword>
<dbReference type="Proteomes" id="UP000649768">
    <property type="component" value="Unassembled WGS sequence"/>
</dbReference>
<evidence type="ECO:0000256" key="2">
    <source>
        <dbReference type="ARBA" id="ARBA00022840"/>
    </source>
</evidence>
<dbReference type="RefSeq" id="WP_192017765.1">
    <property type="nucleotide sequence ID" value="NZ_JACYTP010000021.1"/>
</dbReference>
<keyword evidence="2" id="KW-0067">ATP-binding</keyword>